<proteinExistence type="predicted"/>
<organism evidence="2 3">
    <name type="scientific">Planktothricoides raciborskii FACHB-1370</name>
    <dbReference type="NCBI Taxonomy" id="2949576"/>
    <lineage>
        <taxon>Bacteria</taxon>
        <taxon>Bacillati</taxon>
        <taxon>Cyanobacteriota</taxon>
        <taxon>Cyanophyceae</taxon>
        <taxon>Oscillatoriophycideae</taxon>
        <taxon>Oscillatoriales</taxon>
        <taxon>Oscillatoriaceae</taxon>
        <taxon>Planktothricoides</taxon>
    </lineage>
</organism>
<name>A0ABR8E7R6_9CYAN</name>
<comment type="caution">
    <text evidence="2">The sequence shown here is derived from an EMBL/GenBank/DDBJ whole genome shotgun (WGS) entry which is preliminary data.</text>
</comment>
<dbReference type="EMBL" id="JACJSK010000003">
    <property type="protein sequence ID" value="MBD2542748.1"/>
    <property type="molecule type" value="Genomic_DNA"/>
</dbReference>
<dbReference type="Proteomes" id="UP000641954">
    <property type="component" value="Unassembled WGS sequence"/>
</dbReference>
<keyword evidence="3" id="KW-1185">Reference proteome</keyword>
<feature type="region of interest" description="Disordered" evidence="1">
    <location>
        <begin position="28"/>
        <end position="63"/>
    </location>
</feature>
<feature type="compositionally biased region" description="Low complexity" evidence="1">
    <location>
        <begin position="45"/>
        <end position="63"/>
    </location>
</feature>
<evidence type="ECO:0000313" key="2">
    <source>
        <dbReference type="EMBL" id="MBD2542748.1"/>
    </source>
</evidence>
<sequence>MPENLLPKKYKNRGFQIHPLGNLFQIDMQWGGNSNHRQTKKEPRSISPSPNRNPSQQNSEDPS</sequence>
<evidence type="ECO:0000313" key="3">
    <source>
        <dbReference type="Proteomes" id="UP000641954"/>
    </source>
</evidence>
<evidence type="ECO:0000256" key="1">
    <source>
        <dbReference type="SAM" id="MobiDB-lite"/>
    </source>
</evidence>
<accession>A0ABR8E7R6</accession>
<protein>
    <submittedName>
        <fullName evidence="2">Uncharacterized protein</fullName>
    </submittedName>
</protein>
<gene>
    <name evidence="2" type="ORF">H6G72_02515</name>
</gene>
<reference evidence="2 3" key="1">
    <citation type="journal article" date="2020" name="ISME J.">
        <title>Comparative genomics reveals insights into cyanobacterial evolution and habitat adaptation.</title>
        <authorList>
            <person name="Chen M.Y."/>
            <person name="Teng W.K."/>
            <person name="Zhao L."/>
            <person name="Hu C.X."/>
            <person name="Zhou Y.K."/>
            <person name="Han B.P."/>
            <person name="Song L.R."/>
            <person name="Shu W.S."/>
        </authorList>
    </citation>
    <scope>NUCLEOTIDE SEQUENCE [LARGE SCALE GENOMIC DNA]</scope>
    <source>
        <strain evidence="2 3">FACHB-1370</strain>
    </source>
</reference>